<keyword evidence="2" id="KW-1185">Reference proteome</keyword>
<proteinExistence type="predicted"/>
<dbReference type="Pfam" id="PF11578">
    <property type="entry name" value="DUF3237"/>
    <property type="match status" value="1"/>
</dbReference>
<sequence>MGDKLILEISIDLIPDDRLQVETSSGTIFMKPFTGVASGEIFKGIILPGGVDTQLVDVNSIKHMSARYMLEGIDYLGAKCRIFIENNGFFHTDAPKPFKTIPTFYTDSKALAPYLHCNKFRAEGQRGSSGLVIKIFEICGL</sequence>
<evidence type="ECO:0000313" key="1">
    <source>
        <dbReference type="EMBL" id="MBP1919625.1"/>
    </source>
</evidence>
<evidence type="ECO:0008006" key="3">
    <source>
        <dbReference type="Google" id="ProtNLM"/>
    </source>
</evidence>
<comment type="caution">
    <text evidence="1">The sequence shown here is derived from an EMBL/GenBank/DDBJ whole genome shotgun (WGS) entry which is preliminary data.</text>
</comment>
<reference evidence="1 2" key="1">
    <citation type="submission" date="2021-03" db="EMBL/GenBank/DDBJ databases">
        <title>Genomic Encyclopedia of Type Strains, Phase IV (KMG-IV): sequencing the most valuable type-strain genomes for metagenomic binning, comparative biology and taxonomic classification.</title>
        <authorList>
            <person name="Goeker M."/>
        </authorList>
    </citation>
    <scope>NUCLEOTIDE SEQUENCE [LARGE SCALE GENOMIC DNA]</scope>
    <source>
        <strain evidence="1 2">DSM 6139</strain>
    </source>
</reference>
<dbReference type="RefSeq" id="WP_209459820.1">
    <property type="nucleotide sequence ID" value="NZ_JAGGKC010000017.1"/>
</dbReference>
<accession>A0ABS4G5R3</accession>
<name>A0ABS4G5R3_9CLOT</name>
<protein>
    <recommendedName>
        <fullName evidence="3">DUF3237 domain-containing protein</fullName>
    </recommendedName>
</protein>
<organism evidence="1 2">
    <name type="scientific">Youngiibacter multivorans</name>
    <dbReference type="NCBI Taxonomy" id="937251"/>
    <lineage>
        <taxon>Bacteria</taxon>
        <taxon>Bacillati</taxon>
        <taxon>Bacillota</taxon>
        <taxon>Clostridia</taxon>
        <taxon>Eubacteriales</taxon>
        <taxon>Clostridiaceae</taxon>
        <taxon>Youngiibacter</taxon>
    </lineage>
</organism>
<dbReference type="EMBL" id="JAGGKC010000017">
    <property type="protein sequence ID" value="MBP1919625.1"/>
    <property type="molecule type" value="Genomic_DNA"/>
</dbReference>
<evidence type="ECO:0000313" key="2">
    <source>
        <dbReference type="Proteomes" id="UP001519271"/>
    </source>
</evidence>
<dbReference type="Proteomes" id="UP001519271">
    <property type="component" value="Unassembled WGS sequence"/>
</dbReference>
<dbReference type="Gene3D" id="2.40.160.20">
    <property type="match status" value="1"/>
</dbReference>
<gene>
    <name evidence="1" type="ORF">J2Z34_002115</name>
</gene>